<accession>A0A162RMI6</accession>
<dbReference type="VEuPathDB" id="FungiDB:MUCCIDRAFT_77708"/>
<name>A0A162RMI6_MUCCL</name>
<reference evidence="1 2" key="1">
    <citation type="submission" date="2015-06" db="EMBL/GenBank/DDBJ databases">
        <title>Expansion of signal transduction pathways in fungi by whole-genome duplication.</title>
        <authorList>
            <consortium name="DOE Joint Genome Institute"/>
            <person name="Corrochano L.M."/>
            <person name="Kuo A."/>
            <person name="Marcet-Houben M."/>
            <person name="Polaino S."/>
            <person name="Salamov A."/>
            <person name="Villalobos J.M."/>
            <person name="Alvarez M.I."/>
            <person name="Avalos J."/>
            <person name="Benito E.P."/>
            <person name="Benoit I."/>
            <person name="Burger G."/>
            <person name="Camino L.P."/>
            <person name="Canovas D."/>
            <person name="Cerda-Olmedo E."/>
            <person name="Cheng J.-F."/>
            <person name="Dominguez A."/>
            <person name="Elias M."/>
            <person name="Eslava A.P."/>
            <person name="Glaser F."/>
            <person name="Grimwood J."/>
            <person name="Gutierrez G."/>
            <person name="Heitman J."/>
            <person name="Henrissat B."/>
            <person name="Iturriaga E.A."/>
            <person name="Lang B.F."/>
            <person name="Lavin J.L."/>
            <person name="Lee S."/>
            <person name="Li W."/>
            <person name="Lindquist E."/>
            <person name="Lopez-Garcia S."/>
            <person name="Luque E.M."/>
            <person name="Marcos A.T."/>
            <person name="Martin J."/>
            <person name="Mccluskey K."/>
            <person name="Medina H.R."/>
            <person name="Miralles-Duran A."/>
            <person name="Miyazaki A."/>
            <person name="Munoz-Torres E."/>
            <person name="Oguiza J.A."/>
            <person name="Ohm R."/>
            <person name="Olmedo M."/>
            <person name="Orejas M."/>
            <person name="Ortiz-Castellanos L."/>
            <person name="Pisabarro A.G."/>
            <person name="Rodriguez-Romero J."/>
            <person name="Ruiz-Herrera J."/>
            <person name="Ruiz-Vazquez R."/>
            <person name="Sanz C."/>
            <person name="Schackwitz W."/>
            <person name="Schmutz J."/>
            <person name="Shahriari M."/>
            <person name="Shelest E."/>
            <person name="Silva-Franco F."/>
            <person name="Soanes D."/>
            <person name="Syed K."/>
            <person name="Tagua V.G."/>
            <person name="Talbot N.J."/>
            <person name="Thon M."/>
            <person name="De Vries R.P."/>
            <person name="Wiebenga A."/>
            <person name="Yadav J.S."/>
            <person name="Braun E.L."/>
            <person name="Baker S."/>
            <person name="Garre V."/>
            <person name="Horwitz B."/>
            <person name="Torres-Martinez S."/>
            <person name="Idnurm A."/>
            <person name="Herrera-Estrella A."/>
            <person name="Gabaldon T."/>
            <person name="Grigoriev I.V."/>
        </authorList>
    </citation>
    <scope>NUCLEOTIDE SEQUENCE [LARGE SCALE GENOMIC DNA]</scope>
    <source>
        <strain evidence="1 2">CBS 277.49</strain>
    </source>
</reference>
<gene>
    <name evidence="1" type="ORF">MUCCIDRAFT_77708</name>
</gene>
<evidence type="ECO:0000313" key="1">
    <source>
        <dbReference type="EMBL" id="OAD07319.1"/>
    </source>
</evidence>
<comment type="caution">
    <text evidence="1">The sequence shown here is derived from an EMBL/GenBank/DDBJ whole genome shotgun (WGS) entry which is preliminary data.</text>
</comment>
<evidence type="ECO:0000313" key="2">
    <source>
        <dbReference type="Proteomes" id="UP000077051"/>
    </source>
</evidence>
<protein>
    <submittedName>
        <fullName evidence="1">Uncharacterized protein</fullName>
    </submittedName>
</protein>
<sequence length="328" mass="36957">MTSSLTAHLATFAFHAPSLPECCTSYVNAVIGSEDLKAFKKASRSLPDHDGPESQLAFDFLEDVFRAAYEAYSTHQDTRDGESTFNGLFIYRFLVAVCKALKDHSCQADFKRDEANLVAMSKQLIALGLEVDNKSQYKADGLIKFYGLNQLEALLLETSGSLNNTDKVKINFDHHKAIFGSLAMLKTVADEFPHASIKTFKDLKVYFVHAAGLTGTKVHLWSIRFRPQETYELWRESSLEIMPSFEDRLKFLPALIQFFWSIKGLLDKSVEVIVALRDEHEKIQAESRRFASPPRLTDIVNPIILRLSQEEDSAGVSKLGPFYSPPHD</sequence>
<keyword evidence="2" id="KW-1185">Reference proteome</keyword>
<dbReference type="EMBL" id="AMYB01000001">
    <property type="protein sequence ID" value="OAD07319.1"/>
    <property type="molecule type" value="Genomic_DNA"/>
</dbReference>
<dbReference type="Proteomes" id="UP000077051">
    <property type="component" value="Unassembled WGS sequence"/>
</dbReference>
<dbReference type="OrthoDB" id="2242038at2759"/>
<dbReference type="AlphaFoldDB" id="A0A162RMI6"/>
<proteinExistence type="predicted"/>
<organism evidence="1 2">
    <name type="scientific">Mucor lusitanicus CBS 277.49</name>
    <dbReference type="NCBI Taxonomy" id="747725"/>
    <lineage>
        <taxon>Eukaryota</taxon>
        <taxon>Fungi</taxon>
        <taxon>Fungi incertae sedis</taxon>
        <taxon>Mucoromycota</taxon>
        <taxon>Mucoromycotina</taxon>
        <taxon>Mucoromycetes</taxon>
        <taxon>Mucorales</taxon>
        <taxon>Mucorineae</taxon>
        <taxon>Mucoraceae</taxon>
        <taxon>Mucor</taxon>
    </lineage>
</organism>